<dbReference type="InterPro" id="IPR036390">
    <property type="entry name" value="WH_DNA-bd_sf"/>
</dbReference>
<proteinExistence type="predicted"/>
<dbReference type="PANTHER" id="PTHR34580">
    <property type="match status" value="1"/>
</dbReference>
<dbReference type="Proteomes" id="UP000760668">
    <property type="component" value="Unassembled WGS sequence"/>
</dbReference>
<evidence type="ECO:0000313" key="3">
    <source>
        <dbReference type="EMBL" id="HJG87328.1"/>
    </source>
</evidence>
<dbReference type="PANTHER" id="PTHR34580:SF1">
    <property type="entry name" value="PROTEIN PAFC"/>
    <property type="match status" value="1"/>
</dbReference>
<name>A0A921MMJ3_9FIRM</name>
<dbReference type="Pfam" id="PF13280">
    <property type="entry name" value="WYL"/>
    <property type="match status" value="1"/>
</dbReference>
<feature type="domain" description="WYL" evidence="1">
    <location>
        <begin position="143"/>
        <end position="216"/>
    </location>
</feature>
<evidence type="ECO:0000313" key="4">
    <source>
        <dbReference type="Proteomes" id="UP000760668"/>
    </source>
</evidence>
<dbReference type="EMBL" id="DYUC01000100">
    <property type="protein sequence ID" value="HJG87328.1"/>
    <property type="molecule type" value="Genomic_DNA"/>
</dbReference>
<reference evidence="3" key="1">
    <citation type="journal article" date="2021" name="PeerJ">
        <title>Extensive microbial diversity within the chicken gut microbiome revealed by metagenomics and culture.</title>
        <authorList>
            <person name="Gilroy R."/>
            <person name="Ravi A."/>
            <person name="Getino M."/>
            <person name="Pursley I."/>
            <person name="Horton D.L."/>
            <person name="Alikhan N.F."/>
            <person name="Baker D."/>
            <person name="Gharbi K."/>
            <person name="Hall N."/>
            <person name="Watson M."/>
            <person name="Adriaenssens E.M."/>
            <person name="Foster-Nyarko E."/>
            <person name="Jarju S."/>
            <person name="Secka A."/>
            <person name="Antonio M."/>
            <person name="Oren A."/>
            <person name="Chaudhuri R.R."/>
            <person name="La Ragione R."/>
            <person name="Hildebrand F."/>
            <person name="Pallen M.J."/>
        </authorList>
    </citation>
    <scope>NUCLEOTIDE SEQUENCE</scope>
    <source>
        <strain evidence="3">CHK179-5677</strain>
    </source>
</reference>
<sequence length="338" mass="38780">MARGANQKLKLPLLERALLRETDEDHPMTVQQLISTLEAHEVGAERKSIYDDMDALRELGLDVQSRKGKSPGWFIGGRLFELAELKLLVDAVQSCKFITRRKSDALIHKLESLTSRHQARSLQRQVYVSGRVKAMNESVYYNIDKLHSAIATGKSVTFRYFEYNVRKEKVFRREGRRYQVSPYGLIWDNENYYLAGFDHLHREMRHYRVDKMAELAVTCLPRLGDESCLDFDLSTYAQKHFGMFRGREAQVTLRCRNQLVGVVLDRFGQDVILVPDGDDHFTVTVRAVVSPQFLGWLFGLGSGAELLSPDWAVDAFRDQLHSLEYALPPLRPAEAMGR</sequence>
<evidence type="ECO:0000259" key="1">
    <source>
        <dbReference type="Pfam" id="PF13280"/>
    </source>
</evidence>
<dbReference type="AlphaFoldDB" id="A0A921MMJ3"/>
<dbReference type="RefSeq" id="WP_294533062.1">
    <property type="nucleotide sequence ID" value="NZ_DYUC01000100.1"/>
</dbReference>
<dbReference type="InterPro" id="IPR057727">
    <property type="entry name" value="WCX_dom"/>
</dbReference>
<reference evidence="3" key="2">
    <citation type="submission" date="2021-09" db="EMBL/GenBank/DDBJ databases">
        <authorList>
            <person name="Gilroy R."/>
        </authorList>
    </citation>
    <scope>NUCLEOTIDE SEQUENCE</scope>
    <source>
        <strain evidence="3">CHK179-5677</strain>
    </source>
</reference>
<comment type="caution">
    <text evidence="3">The sequence shown here is derived from an EMBL/GenBank/DDBJ whole genome shotgun (WGS) entry which is preliminary data.</text>
</comment>
<dbReference type="Pfam" id="PF25583">
    <property type="entry name" value="WCX"/>
    <property type="match status" value="1"/>
</dbReference>
<organism evidence="3 4">
    <name type="scientific">Pseudoflavonifractor capillosus</name>
    <dbReference type="NCBI Taxonomy" id="106588"/>
    <lineage>
        <taxon>Bacteria</taxon>
        <taxon>Bacillati</taxon>
        <taxon>Bacillota</taxon>
        <taxon>Clostridia</taxon>
        <taxon>Eubacteriales</taxon>
        <taxon>Oscillospiraceae</taxon>
        <taxon>Pseudoflavonifractor</taxon>
    </lineage>
</organism>
<accession>A0A921MMJ3</accession>
<dbReference type="InterPro" id="IPR051534">
    <property type="entry name" value="CBASS_pafABC_assoc_protein"/>
</dbReference>
<dbReference type="SUPFAM" id="SSF46785">
    <property type="entry name" value="Winged helix' DNA-binding domain"/>
    <property type="match status" value="1"/>
</dbReference>
<gene>
    <name evidence="3" type="ORF">K8V01_09950</name>
</gene>
<feature type="domain" description="WCX" evidence="2">
    <location>
        <begin position="250"/>
        <end position="321"/>
    </location>
</feature>
<protein>
    <submittedName>
        <fullName evidence="3">WYL domain-containing protein</fullName>
    </submittedName>
</protein>
<evidence type="ECO:0000259" key="2">
    <source>
        <dbReference type="Pfam" id="PF25583"/>
    </source>
</evidence>
<dbReference type="PROSITE" id="PS52050">
    <property type="entry name" value="WYL"/>
    <property type="match status" value="1"/>
</dbReference>
<dbReference type="InterPro" id="IPR026881">
    <property type="entry name" value="WYL_dom"/>
</dbReference>